<feature type="transmembrane region" description="Helical" evidence="1">
    <location>
        <begin position="55"/>
        <end position="78"/>
    </location>
</feature>
<feature type="transmembrane region" description="Helical" evidence="1">
    <location>
        <begin position="160"/>
        <end position="176"/>
    </location>
</feature>
<evidence type="ECO:0000256" key="1">
    <source>
        <dbReference type="SAM" id="Phobius"/>
    </source>
</evidence>
<keyword evidence="3" id="KW-1185">Reference proteome</keyword>
<organism evidence="2 3">
    <name type="scientific">Gordonibacter massiliensis</name>
    <name type="common">ex Traore et al. 2017</name>
    <dbReference type="NCBI Taxonomy" id="1841863"/>
    <lineage>
        <taxon>Bacteria</taxon>
        <taxon>Bacillati</taxon>
        <taxon>Actinomycetota</taxon>
        <taxon>Coriobacteriia</taxon>
        <taxon>Eggerthellales</taxon>
        <taxon>Eggerthellaceae</taxon>
        <taxon>Gordonibacter</taxon>
    </lineage>
</organism>
<comment type="caution">
    <text evidence="2">The sequence shown here is derived from an EMBL/GenBank/DDBJ whole genome shotgun (WGS) entry which is preliminary data.</text>
</comment>
<evidence type="ECO:0000313" key="3">
    <source>
        <dbReference type="Proteomes" id="UP000587396"/>
    </source>
</evidence>
<feature type="transmembrane region" description="Helical" evidence="1">
    <location>
        <begin position="188"/>
        <end position="205"/>
    </location>
</feature>
<dbReference type="RefSeq" id="WP_185905576.1">
    <property type="nucleotide sequence ID" value="NZ_JACMSE010000007.1"/>
</dbReference>
<keyword evidence="1" id="KW-0812">Transmembrane</keyword>
<dbReference type="Proteomes" id="UP000587396">
    <property type="component" value="Unassembled WGS sequence"/>
</dbReference>
<gene>
    <name evidence="2" type="ORF">H7313_10685</name>
</gene>
<proteinExistence type="predicted"/>
<feature type="transmembrane region" description="Helical" evidence="1">
    <location>
        <begin position="26"/>
        <end position="49"/>
    </location>
</feature>
<keyword evidence="1" id="KW-1133">Transmembrane helix</keyword>
<dbReference type="EMBL" id="JACMSE010000007">
    <property type="protein sequence ID" value="MBC2889800.1"/>
    <property type="molecule type" value="Genomic_DNA"/>
</dbReference>
<feature type="transmembrane region" description="Helical" evidence="1">
    <location>
        <begin position="99"/>
        <end position="120"/>
    </location>
</feature>
<reference evidence="2 3" key="1">
    <citation type="submission" date="2020-08" db="EMBL/GenBank/DDBJ databases">
        <authorList>
            <person name="Liu C."/>
            <person name="Sun Q."/>
        </authorList>
    </citation>
    <scope>NUCLEOTIDE SEQUENCE [LARGE SCALE GENOMIC DNA]</scope>
    <source>
        <strain evidence="2 3">N22</strain>
    </source>
</reference>
<keyword evidence="1" id="KW-0472">Membrane</keyword>
<feature type="transmembrane region" description="Helical" evidence="1">
    <location>
        <begin position="132"/>
        <end position="153"/>
    </location>
</feature>
<accession>A0A842JKY5</accession>
<dbReference type="AlphaFoldDB" id="A0A842JKY5"/>
<sequence length="219" mass="21984">MDALDGTGARSAPWALLGAQVRRVRVVGIAVPLTTAALIALAGSCWALAAGTASASLAMLVLMPLYAAAAGLCAAAVFTGDALVELHASTPAGFRAVQTMRAAVLLVAAAAGGFALFAPLHLLGVVYNDAGWASALSPAGGAVIMVLVAYAAALAGSGRSATLVVALVWLFFALIWDPNMAPLALQRGVPLLVLLAVGTCAWHALGSPEYAWKKLGGAR</sequence>
<protein>
    <recommendedName>
        <fullName evidence="4">ABC-2 family transporter protein</fullName>
    </recommendedName>
</protein>
<name>A0A842JKY5_9ACTN</name>
<evidence type="ECO:0008006" key="4">
    <source>
        <dbReference type="Google" id="ProtNLM"/>
    </source>
</evidence>
<evidence type="ECO:0000313" key="2">
    <source>
        <dbReference type="EMBL" id="MBC2889800.1"/>
    </source>
</evidence>